<dbReference type="NCBIfam" id="NF033205">
    <property type="entry name" value="IPExxxVDY"/>
    <property type="match status" value="1"/>
</dbReference>
<dbReference type="EMBL" id="QGGQ01000001">
    <property type="protein sequence ID" value="PWK25645.1"/>
    <property type="molecule type" value="Genomic_DNA"/>
</dbReference>
<proteinExistence type="predicted"/>
<gene>
    <name evidence="1" type="ORF">HZY62_06290</name>
    <name evidence="2" type="ORF">LX92_00388</name>
</gene>
<evidence type="ECO:0000313" key="3">
    <source>
        <dbReference type="Proteomes" id="UP000245667"/>
    </source>
</evidence>
<dbReference type="Proteomes" id="UP000651837">
    <property type="component" value="Unassembled WGS sequence"/>
</dbReference>
<accession>A0A316E6J8</accession>
<dbReference type="EMBL" id="JACWLN010000002">
    <property type="protein sequence ID" value="MBD1260186.1"/>
    <property type="molecule type" value="Genomic_DNA"/>
</dbReference>
<evidence type="ECO:0000313" key="4">
    <source>
        <dbReference type="Proteomes" id="UP000651837"/>
    </source>
</evidence>
<dbReference type="RefSeq" id="WP_109648583.1">
    <property type="nucleotide sequence ID" value="NZ_CAJQNU010000008.1"/>
</dbReference>
<evidence type="ECO:0000313" key="1">
    <source>
        <dbReference type="EMBL" id="MBD1260186.1"/>
    </source>
</evidence>
<dbReference type="InterPro" id="IPR047690">
    <property type="entry name" value="IPExxxVDY_fam"/>
</dbReference>
<protein>
    <submittedName>
        <fullName evidence="1">IPExxxVDY family protein</fullName>
    </submittedName>
</protein>
<comment type="caution">
    <text evidence="2">The sequence shown here is derived from an EMBL/GenBank/DDBJ whole genome shotgun (WGS) entry which is preliminary data.</text>
</comment>
<reference evidence="2 3" key="1">
    <citation type="submission" date="2018-05" db="EMBL/GenBank/DDBJ databases">
        <title>Genomic Encyclopedia of Archaeal and Bacterial Type Strains, Phase II (KMG-II): from individual species to whole genera.</title>
        <authorList>
            <person name="Goeker M."/>
        </authorList>
    </citation>
    <scope>NUCLEOTIDE SEQUENCE [LARGE SCALE GENOMIC DNA]</scope>
    <source>
        <strain evidence="2 3">DSM 23514</strain>
    </source>
</reference>
<dbReference type="Proteomes" id="UP000245667">
    <property type="component" value="Unassembled WGS sequence"/>
</dbReference>
<sequence>MAAVHKISGDFYEESFTLIALHSSMQDYSIVYALNMVLNSSFVRASKDLELSEYKSFPFFEWQDDQHDRYWTLIANKSIKKELLVRDGLFQDEPSFAKHYLVPEYKEVDYFVKIEHDDDLDSSFLVKDLLTIPKIITAYSLDADTLKSRNNLIF</sequence>
<evidence type="ECO:0000313" key="2">
    <source>
        <dbReference type="EMBL" id="PWK25645.1"/>
    </source>
</evidence>
<dbReference type="OrthoDB" id="676614at2"/>
<keyword evidence="4" id="KW-1185">Reference proteome</keyword>
<organism evidence="2 3">
    <name type="scientific">Maribacter polysiphoniae</name>
    <dbReference type="NCBI Taxonomy" id="429344"/>
    <lineage>
        <taxon>Bacteria</taxon>
        <taxon>Pseudomonadati</taxon>
        <taxon>Bacteroidota</taxon>
        <taxon>Flavobacteriia</taxon>
        <taxon>Flavobacteriales</taxon>
        <taxon>Flavobacteriaceae</taxon>
        <taxon>Maribacter</taxon>
    </lineage>
</organism>
<name>A0A316E6J8_9FLAO</name>
<dbReference type="AlphaFoldDB" id="A0A316E6J8"/>
<reference evidence="1 4" key="2">
    <citation type="submission" date="2020-07" db="EMBL/GenBank/DDBJ databases">
        <title>The draft genome sequence of Maribacter polysiphoniae KCTC 22021.</title>
        <authorList>
            <person name="Mu L."/>
        </authorList>
    </citation>
    <scope>NUCLEOTIDE SEQUENCE [LARGE SCALE GENOMIC DNA]</scope>
    <source>
        <strain evidence="1 4">KCTC 22021</strain>
    </source>
</reference>